<proteinExistence type="predicted"/>
<accession>A0ABU8VIS6</accession>
<protein>
    <submittedName>
        <fullName evidence="2">Uncharacterized protein</fullName>
    </submittedName>
</protein>
<gene>
    <name evidence="2" type="ORF">WKW77_19950</name>
</gene>
<keyword evidence="1" id="KW-0812">Transmembrane</keyword>
<dbReference type="RefSeq" id="WP_340358607.1">
    <property type="nucleotide sequence ID" value="NZ_JBBKZU010000008.1"/>
</dbReference>
<comment type="caution">
    <text evidence="2">The sequence shown here is derived from an EMBL/GenBank/DDBJ whole genome shotgun (WGS) entry which is preliminary data.</text>
</comment>
<organism evidence="2 3">
    <name type="scientific">Variovorax ureilyticus</name>
    <dbReference type="NCBI Taxonomy" id="1836198"/>
    <lineage>
        <taxon>Bacteria</taxon>
        <taxon>Pseudomonadati</taxon>
        <taxon>Pseudomonadota</taxon>
        <taxon>Betaproteobacteria</taxon>
        <taxon>Burkholderiales</taxon>
        <taxon>Comamonadaceae</taxon>
        <taxon>Variovorax</taxon>
    </lineage>
</organism>
<reference evidence="2 3" key="1">
    <citation type="submission" date="2024-03" db="EMBL/GenBank/DDBJ databases">
        <title>Novel species of the genus Variovorax.</title>
        <authorList>
            <person name="Liu Q."/>
            <person name="Xin Y.-H."/>
        </authorList>
    </citation>
    <scope>NUCLEOTIDE SEQUENCE [LARGE SCALE GENOMIC DNA]</scope>
    <source>
        <strain evidence="2 3">KACC 18899</strain>
    </source>
</reference>
<keyword evidence="1" id="KW-0472">Membrane</keyword>
<evidence type="ECO:0000256" key="1">
    <source>
        <dbReference type="SAM" id="Phobius"/>
    </source>
</evidence>
<keyword evidence="1" id="KW-1133">Transmembrane helix</keyword>
<evidence type="ECO:0000313" key="2">
    <source>
        <dbReference type="EMBL" id="MEJ8813371.1"/>
    </source>
</evidence>
<dbReference type="Proteomes" id="UP001365846">
    <property type="component" value="Unassembled WGS sequence"/>
</dbReference>
<feature type="transmembrane region" description="Helical" evidence="1">
    <location>
        <begin position="83"/>
        <end position="103"/>
    </location>
</feature>
<name>A0ABU8VIS6_9BURK</name>
<dbReference type="EMBL" id="JBBKZU010000008">
    <property type="protein sequence ID" value="MEJ8813371.1"/>
    <property type="molecule type" value="Genomic_DNA"/>
</dbReference>
<sequence>MNEQFDTLADVDRYVAKHGKAALRLLIADEVMHPANLDVVLRWLAVRGQIDADAEAEEALDLQRRNTAASERSADSAARSARAAWAAAFIALGALAIAAWPFIKERL</sequence>
<keyword evidence="3" id="KW-1185">Reference proteome</keyword>
<evidence type="ECO:0000313" key="3">
    <source>
        <dbReference type="Proteomes" id="UP001365846"/>
    </source>
</evidence>